<comment type="similarity">
    <text evidence="16">Belongs to the NUP153 family.</text>
</comment>
<keyword evidence="10" id="KW-0653">Protein transport</keyword>
<feature type="compositionally biased region" description="Basic and acidic residues" evidence="21">
    <location>
        <begin position="689"/>
        <end position="709"/>
    </location>
</feature>
<evidence type="ECO:0000256" key="19">
    <source>
        <dbReference type="ARBA" id="ARBA00079437"/>
    </source>
</evidence>
<dbReference type="PANTHER" id="PTHR23193">
    <property type="entry name" value="NUCLEAR PORE COMPLEX PROTEIN NUP"/>
    <property type="match status" value="1"/>
</dbReference>
<keyword evidence="13" id="KW-0906">Nuclear pore complex</keyword>
<evidence type="ECO:0000256" key="20">
    <source>
        <dbReference type="PROSITE-ProRule" id="PRU00322"/>
    </source>
</evidence>
<evidence type="ECO:0000313" key="24">
    <source>
        <dbReference type="RefSeq" id="XP_011495607.1"/>
    </source>
</evidence>
<evidence type="ECO:0000256" key="5">
    <source>
        <dbReference type="ARBA" id="ARBA00022723"/>
    </source>
</evidence>
<dbReference type="FunFam" id="4.10.1060.10:FF:000001">
    <property type="entry name" value="Nuclear pore complex protein Nup153"/>
    <property type="match status" value="2"/>
</dbReference>
<dbReference type="GO" id="GO:0003677">
    <property type="term" value="F:DNA binding"/>
    <property type="evidence" value="ECO:0007669"/>
    <property type="project" value="UniProtKB-KW"/>
</dbReference>
<feature type="domain" description="RanBP2-type" evidence="22">
    <location>
        <begin position="794"/>
        <end position="823"/>
    </location>
</feature>
<feature type="compositionally biased region" description="Basic and acidic residues" evidence="21">
    <location>
        <begin position="1146"/>
        <end position="1157"/>
    </location>
</feature>
<dbReference type="Proteomes" id="UP000695007">
    <property type="component" value="Unplaced"/>
</dbReference>
<feature type="compositionally biased region" description="Low complexity" evidence="21">
    <location>
        <begin position="199"/>
        <end position="208"/>
    </location>
</feature>
<feature type="compositionally biased region" description="Polar residues" evidence="21">
    <location>
        <begin position="1159"/>
        <end position="1169"/>
    </location>
</feature>
<feature type="region of interest" description="Disordered" evidence="21">
    <location>
        <begin position="372"/>
        <end position="396"/>
    </location>
</feature>
<evidence type="ECO:0000256" key="7">
    <source>
        <dbReference type="ARBA" id="ARBA00022771"/>
    </source>
</evidence>
<evidence type="ECO:0000256" key="16">
    <source>
        <dbReference type="ARBA" id="ARBA00060842"/>
    </source>
</evidence>
<evidence type="ECO:0000256" key="15">
    <source>
        <dbReference type="ARBA" id="ARBA00023242"/>
    </source>
</evidence>
<reference evidence="24" key="1">
    <citation type="submission" date="2025-08" db="UniProtKB">
        <authorList>
            <consortium name="RefSeq"/>
        </authorList>
    </citation>
    <scope>IDENTIFICATION</scope>
</reference>
<feature type="compositionally biased region" description="Polar residues" evidence="21">
    <location>
        <begin position="209"/>
        <end position="228"/>
    </location>
</feature>
<feature type="compositionally biased region" description="Low complexity" evidence="21">
    <location>
        <begin position="7"/>
        <end position="24"/>
    </location>
</feature>
<feature type="region of interest" description="Disordered" evidence="21">
    <location>
        <begin position="501"/>
        <end position="527"/>
    </location>
</feature>
<feature type="region of interest" description="Disordered" evidence="21">
    <location>
        <begin position="678"/>
        <end position="713"/>
    </location>
</feature>
<comment type="cofactor">
    <cofactor evidence="1">
        <name>Zn(2+)</name>
        <dbReference type="ChEBI" id="CHEBI:29105"/>
    </cofactor>
</comment>
<keyword evidence="8" id="KW-0509">mRNA transport</keyword>
<keyword evidence="9" id="KW-0862">Zinc</keyword>
<feature type="region of interest" description="Disordered" evidence="21">
    <location>
        <begin position="1371"/>
        <end position="1422"/>
    </location>
</feature>
<feature type="domain" description="RanBP2-type" evidence="22">
    <location>
        <begin position="853"/>
        <end position="882"/>
    </location>
</feature>
<keyword evidence="7 20" id="KW-0863">Zinc-finger</keyword>
<proteinExistence type="inferred from homology"/>
<feature type="compositionally biased region" description="Polar residues" evidence="21">
    <location>
        <begin position="1371"/>
        <end position="1382"/>
    </location>
</feature>
<dbReference type="PANTHER" id="PTHR23193:SF23">
    <property type="entry name" value="NUCLEAR PORE COMPLEX PROTEIN NUP153"/>
    <property type="match status" value="1"/>
</dbReference>
<dbReference type="PROSITE" id="PS50199">
    <property type="entry name" value="ZF_RANBP2_2"/>
    <property type="match status" value="4"/>
</dbReference>
<dbReference type="GO" id="GO:0051028">
    <property type="term" value="P:mRNA transport"/>
    <property type="evidence" value="ECO:0007669"/>
    <property type="project" value="UniProtKB-KW"/>
</dbReference>
<dbReference type="InterPro" id="IPR036443">
    <property type="entry name" value="Znf_RanBP2_sf"/>
</dbReference>
<dbReference type="SUPFAM" id="SSF90209">
    <property type="entry name" value="Ran binding protein zinc finger-like"/>
    <property type="match status" value="3"/>
</dbReference>
<dbReference type="GeneID" id="105360411"/>
<feature type="domain" description="RanBP2-type" evidence="22">
    <location>
        <begin position="897"/>
        <end position="926"/>
    </location>
</feature>
<dbReference type="PROSITE" id="PS01358">
    <property type="entry name" value="ZF_RANBP2_1"/>
    <property type="match status" value="4"/>
</dbReference>
<keyword evidence="12" id="KW-0238">DNA-binding</keyword>
<evidence type="ECO:0000256" key="12">
    <source>
        <dbReference type="ARBA" id="ARBA00023125"/>
    </source>
</evidence>
<dbReference type="GO" id="GO:0008270">
    <property type="term" value="F:zinc ion binding"/>
    <property type="evidence" value="ECO:0007669"/>
    <property type="project" value="UniProtKB-KW"/>
</dbReference>
<evidence type="ECO:0000256" key="18">
    <source>
        <dbReference type="ARBA" id="ARBA00078197"/>
    </source>
</evidence>
<evidence type="ECO:0000256" key="8">
    <source>
        <dbReference type="ARBA" id="ARBA00022816"/>
    </source>
</evidence>
<evidence type="ECO:0000256" key="14">
    <source>
        <dbReference type="ARBA" id="ARBA00023136"/>
    </source>
</evidence>
<feature type="region of interest" description="Disordered" evidence="21">
    <location>
        <begin position="1085"/>
        <end position="1125"/>
    </location>
</feature>
<keyword evidence="15" id="KW-0539">Nucleus</keyword>
<evidence type="ECO:0000259" key="22">
    <source>
        <dbReference type="PROSITE" id="PS50199"/>
    </source>
</evidence>
<dbReference type="GO" id="GO:0006405">
    <property type="term" value="P:RNA export from nucleus"/>
    <property type="evidence" value="ECO:0007669"/>
    <property type="project" value="TreeGrafter"/>
</dbReference>
<keyword evidence="11" id="KW-0811">Translocation</keyword>
<keyword evidence="4" id="KW-0813">Transport</keyword>
<evidence type="ECO:0000256" key="21">
    <source>
        <dbReference type="SAM" id="MobiDB-lite"/>
    </source>
</evidence>
<feature type="compositionally biased region" description="Polar residues" evidence="21">
    <location>
        <begin position="1213"/>
        <end position="1226"/>
    </location>
</feature>
<protein>
    <recommendedName>
        <fullName evidence="17">Nuclear pore complex protein Nup153</fullName>
    </recommendedName>
    <alternativeName>
        <fullName evidence="19">153 kDa nucleoporin</fullName>
    </alternativeName>
    <alternativeName>
        <fullName evidence="18">Nucleoporin Nup153</fullName>
    </alternativeName>
</protein>
<sequence>MAKDNGDGSNSNNLSTPSSSTGTGAKRMAFRSKPYDANNSLVRKVATKMTDLIPHPSWISKWFNSSQDETTLQDTEAESTQYKGYDEEHLHPPPVKRPCIRIDVTHPPGTFNIKPRSRNLDNIVAEQPKENYTNYNETAQDFLEPTTASPRLQRFVSSTPAFSADTNKLPDTRSALNMLMSEQNSNNGAANGMDDNSESSESTSGCSSLIPQNNRQEAPTNANYSSPYGNKRRYIDEKLNFTNHLQSPRSLFLDNTTRETLSSRRPSFNALMMNNSLERSSSLSSPFYPGNTMFGGANAANLYRRSSSVLSEPPQYNLKIPKRTSVEVNPSNSSSTNDLSGMSHTARRILEALEQFSSPLSDAKKMPIRNIMGGSSQISSPTLSHKRLRENETPSPKVGLRHLTRELTVPTVPDLLRIRRRQKLQNTTVNARKIMTSRTAPTPAPIPQDYHIRTEADVEPKRNTQLKAKKKMNLEKQETVESVNLPTMPLPISSLPRFDISLPQCTKPTKPASPNKQQQQQSSVFDKDNYKFASPIRLADSAKNLESINNFTFSKPITPSKMIPTLTMNESYDLSKTLSVDSNDTLSCSSSFTNFIWAGPSQTLKMKEKEKDKEKVVESGGPNVASELKTGSCMDFFAKKPSTSSDSLNTWECNECLIKNNASDKYCMACKSSKPINSSNNAEIAEGGSSKHDSKGSSTSRDNESEKFNAKPANQASLDKIFGNSPFSSASTTTTFNATSTIFSAANTAYQASKTSGNATSTATATTTAVATVTSAIATTTTTSPVAPIMPKLVKSSWECPCCMVRNLENVATCPCCNTAKPGSVNVSPKRASEAVELPTTVATGFGDKFKKPEGSWSCDTCMIQNKTETEKCVACETPRAGAATKPSGFGDMFKKPTGSWTCGSCMLQNKPTADKCAACESAKPGTETPCKSNLQFKVDMPANASSFTFGIDKAAAAAAAAATTTLNTTSTTVTTTAVKTNGFIFQGSSSAPQTAIAESKNFSFGIPSAAKTEAANVPKATNFSPKVSETVAATATFQFGSKPAESKRVEETQQTPVASNFTFGIPSKSSVPSGQFVFGAPSENKAKENKNEAKPSAPTGFLFAPSASLSKDTTSTCDESNKTCESHAPSAFLFNKPTTTVAIPAKEEPPKLEEKPQPSLTEQPTVTFANPVNQQQQQQVQQQPQSLSSFSFGTTSASTTDAAAPPASSTLFSFSDQSKPTTSAPLPTFGSPTAPKPAFSFGKAAETTNNPNTTLQQQPTNKPSTMAAFVGPSPSQSFPAQANSTISSLFGSINATSPTATSNLGATTTKPLMFGASENKVTPPFGETESKLPAFAAPSTSFGSPSNVFGSATATPSFGANATTNIFTTKSSETPAVNPNLFSFGQSSQTQSQSQPQSQSQGSSFNFSAGSSSNSGSTSDQKNIFSFGASSGSGQAGNGFRSSGNFSATTPSFSFSATPKPEAASASPGFGQTTSAPIFNAVPTAQSSTYPAPANPALNSATPFSFGATNFNFGACESLSKHGIISKAFITETIVLTKLLCVCLQSPAPVSSGFNFNAPSNSSTPVAFDPNVQPTFNFTAGSAPTVFTAPPARKIKKAVRRMPRQ</sequence>
<dbReference type="GO" id="GO:0031965">
    <property type="term" value="C:nuclear membrane"/>
    <property type="evidence" value="ECO:0007669"/>
    <property type="project" value="UniProtKB-SubCell"/>
</dbReference>
<evidence type="ECO:0000256" key="13">
    <source>
        <dbReference type="ARBA" id="ARBA00023132"/>
    </source>
</evidence>
<accession>A0AAJ6VP20</accession>
<feature type="compositionally biased region" description="Polar residues" evidence="21">
    <location>
        <begin position="503"/>
        <end position="524"/>
    </location>
</feature>
<feature type="compositionally biased region" description="Low complexity" evidence="21">
    <location>
        <begin position="1248"/>
        <end position="1264"/>
    </location>
</feature>
<dbReference type="KEGG" id="csol:105360411"/>
<comment type="subcellular location">
    <subcellularLocation>
        <location evidence="2">Nucleus membrane</location>
    </subcellularLocation>
    <subcellularLocation>
        <location evidence="3">Nucleus</location>
        <location evidence="3">Nuclear pore complex</location>
    </subcellularLocation>
</comment>
<feature type="region of interest" description="Disordered" evidence="21">
    <location>
        <begin position="183"/>
        <end position="229"/>
    </location>
</feature>
<feature type="domain" description="RanBP2-type" evidence="22">
    <location>
        <begin position="647"/>
        <end position="676"/>
    </location>
</feature>
<evidence type="ECO:0000256" key="10">
    <source>
        <dbReference type="ARBA" id="ARBA00022927"/>
    </source>
</evidence>
<evidence type="ECO:0000256" key="9">
    <source>
        <dbReference type="ARBA" id="ARBA00022833"/>
    </source>
</evidence>
<feature type="compositionally biased region" description="Low complexity" evidence="21">
    <location>
        <begin position="1171"/>
        <end position="1212"/>
    </location>
</feature>
<keyword evidence="5" id="KW-0479">Metal-binding</keyword>
<keyword evidence="6" id="KW-0677">Repeat</keyword>
<dbReference type="GO" id="GO:0005643">
    <property type="term" value="C:nuclear pore"/>
    <property type="evidence" value="ECO:0007669"/>
    <property type="project" value="UniProtKB-SubCell"/>
</dbReference>
<evidence type="ECO:0000256" key="4">
    <source>
        <dbReference type="ARBA" id="ARBA00022448"/>
    </source>
</evidence>
<dbReference type="GO" id="GO:0008139">
    <property type="term" value="F:nuclear localization sequence binding"/>
    <property type="evidence" value="ECO:0007669"/>
    <property type="project" value="TreeGrafter"/>
</dbReference>
<feature type="compositionally biased region" description="Low complexity" evidence="21">
    <location>
        <begin position="1383"/>
        <end position="1422"/>
    </location>
</feature>
<dbReference type="GO" id="GO:0017056">
    <property type="term" value="F:structural constituent of nuclear pore"/>
    <property type="evidence" value="ECO:0007669"/>
    <property type="project" value="TreeGrafter"/>
</dbReference>
<feature type="compositionally biased region" description="Basic and acidic residues" evidence="21">
    <location>
        <begin position="1085"/>
        <end position="1094"/>
    </location>
</feature>
<evidence type="ECO:0000256" key="3">
    <source>
        <dbReference type="ARBA" id="ARBA00004567"/>
    </source>
</evidence>
<organism evidence="23 24">
    <name type="scientific">Ceratosolen solmsi marchali</name>
    <dbReference type="NCBI Taxonomy" id="326594"/>
    <lineage>
        <taxon>Eukaryota</taxon>
        <taxon>Metazoa</taxon>
        <taxon>Ecdysozoa</taxon>
        <taxon>Arthropoda</taxon>
        <taxon>Hexapoda</taxon>
        <taxon>Insecta</taxon>
        <taxon>Pterygota</taxon>
        <taxon>Neoptera</taxon>
        <taxon>Endopterygota</taxon>
        <taxon>Hymenoptera</taxon>
        <taxon>Apocrita</taxon>
        <taxon>Proctotrupomorpha</taxon>
        <taxon>Chalcidoidea</taxon>
        <taxon>Agaonidae</taxon>
        <taxon>Agaoninae</taxon>
        <taxon>Ceratosolen</taxon>
    </lineage>
</organism>
<evidence type="ECO:0000313" key="23">
    <source>
        <dbReference type="Proteomes" id="UP000695007"/>
    </source>
</evidence>
<dbReference type="RefSeq" id="XP_011495607.1">
    <property type="nucleotide sequence ID" value="XM_011497305.1"/>
</dbReference>
<feature type="region of interest" description="Disordered" evidence="21">
    <location>
        <begin position="1141"/>
        <end position="1282"/>
    </location>
</feature>
<evidence type="ECO:0000256" key="11">
    <source>
        <dbReference type="ARBA" id="ARBA00023010"/>
    </source>
</evidence>
<feature type="compositionally biased region" description="Polar residues" evidence="21">
    <location>
        <begin position="373"/>
        <end position="383"/>
    </location>
</feature>
<gene>
    <name evidence="24" type="primary">LOC105360411</name>
</gene>
<feature type="region of interest" description="Disordered" evidence="21">
    <location>
        <begin position="1"/>
        <end position="31"/>
    </location>
</feature>
<evidence type="ECO:0000256" key="17">
    <source>
        <dbReference type="ARBA" id="ARBA00068609"/>
    </source>
</evidence>
<keyword evidence="23" id="KW-1185">Reference proteome</keyword>
<keyword evidence="14" id="KW-0472">Membrane</keyword>
<evidence type="ECO:0000256" key="6">
    <source>
        <dbReference type="ARBA" id="ARBA00022737"/>
    </source>
</evidence>
<dbReference type="Pfam" id="PF00641">
    <property type="entry name" value="Zn_ribbon_RanBP"/>
    <property type="match status" value="3"/>
</dbReference>
<dbReference type="SMART" id="SM00547">
    <property type="entry name" value="ZnF_RBZ"/>
    <property type="match status" value="4"/>
</dbReference>
<evidence type="ECO:0000256" key="2">
    <source>
        <dbReference type="ARBA" id="ARBA00004126"/>
    </source>
</evidence>
<dbReference type="InterPro" id="IPR026054">
    <property type="entry name" value="Nucleoporin"/>
</dbReference>
<dbReference type="Gene3D" id="4.10.1060.10">
    <property type="entry name" value="Zinc finger, RanBP2-type"/>
    <property type="match status" value="4"/>
</dbReference>
<dbReference type="GO" id="GO:0006606">
    <property type="term" value="P:protein import into nucleus"/>
    <property type="evidence" value="ECO:0007669"/>
    <property type="project" value="TreeGrafter"/>
</dbReference>
<dbReference type="InterPro" id="IPR001876">
    <property type="entry name" value="Znf_RanBP2"/>
</dbReference>
<evidence type="ECO:0000256" key="1">
    <source>
        <dbReference type="ARBA" id="ARBA00001947"/>
    </source>
</evidence>
<name>A0AAJ6VP20_9HYME</name>
<feature type="compositionally biased region" description="Polar residues" evidence="21">
    <location>
        <begin position="1108"/>
        <end position="1119"/>
    </location>
</feature>